<sequence>MPIFNKDIVEDRRVNYDTERLDELVLALLWLNLDTTGTAWKGFDWSAMERLHDRNLITDPVRKSKSVLLTHEGLAEGERLFRELFTRSPSRAADDALE</sequence>
<feature type="domain" description="DUF6429" evidence="1">
    <location>
        <begin position="17"/>
        <end position="87"/>
    </location>
</feature>
<keyword evidence="3" id="KW-1185">Reference proteome</keyword>
<dbReference type="RefSeq" id="WP_013041618.1">
    <property type="nucleotide sequence ID" value="NC_014007.1"/>
</dbReference>
<dbReference type="GeneID" id="31785247"/>
<dbReference type="KEGG" id="sjp:SJA_P1-00750"/>
<gene>
    <name evidence="2" type="ordered locus">SJA_P1-00750</name>
</gene>
<evidence type="ECO:0000259" key="1">
    <source>
        <dbReference type="Pfam" id="PF20008"/>
    </source>
</evidence>
<organism evidence="2 3">
    <name type="scientific">Sphingobium indicum (strain DSM 16413 / CCM 7287 / MTCC 6362 / UT26 / NBRC 101211 / UT26S)</name>
    <name type="common">Sphingobium japonicum</name>
    <dbReference type="NCBI Taxonomy" id="452662"/>
    <lineage>
        <taxon>Bacteria</taxon>
        <taxon>Pseudomonadati</taxon>
        <taxon>Pseudomonadota</taxon>
        <taxon>Alphaproteobacteria</taxon>
        <taxon>Sphingomonadales</taxon>
        <taxon>Sphingomonadaceae</taxon>
        <taxon>Sphingobium</taxon>
    </lineage>
</organism>
<accession>D4Z8U5</accession>
<geneLocation type="plasmid" evidence="2 3">
    <name>pCHQ1</name>
</geneLocation>
<evidence type="ECO:0000313" key="2">
    <source>
        <dbReference type="EMBL" id="BAI99027.1"/>
    </source>
</evidence>
<dbReference type="EMBL" id="AP010805">
    <property type="protein sequence ID" value="BAI99027.1"/>
    <property type="molecule type" value="Genomic_DNA"/>
</dbReference>
<dbReference type="Pfam" id="PF20008">
    <property type="entry name" value="DUF6429"/>
    <property type="match status" value="1"/>
</dbReference>
<dbReference type="InterPro" id="IPR045489">
    <property type="entry name" value="DUF6429"/>
</dbReference>
<dbReference type="HOGENOM" id="CLU_175573_1_0_5"/>
<name>D4Z8U5_SPHIU</name>
<evidence type="ECO:0000313" key="3">
    <source>
        <dbReference type="Proteomes" id="UP000007753"/>
    </source>
</evidence>
<dbReference type="AlphaFoldDB" id="D4Z8U5"/>
<dbReference type="Proteomes" id="UP000007753">
    <property type="component" value="Plasmid pCHQ1"/>
</dbReference>
<keyword evidence="2" id="KW-0614">Plasmid</keyword>
<reference evidence="2 3" key="1">
    <citation type="journal article" date="2010" name="J. Bacteriol.">
        <title>Complete genome sequence of the representative gamma-hexachlorocyclohexane-degrading bacterium Sphingobium japonicum UT26.</title>
        <authorList>
            <person name="Nagata Y."/>
            <person name="Ohtsubo Y."/>
            <person name="Endo R."/>
            <person name="Ichikawa N."/>
            <person name="Ankai A."/>
            <person name="Oguchi A."/>
            <person name="Fukui S."/>
            <person name="Fujita N."/>
            <person name="Tsuda M."/>
        </authorList>
    </citation>
    <scope>NUCLEOTIDE SEQUENCE [LARGE SCALE GENOMIC DNA]</scope>
    <source>
        <strain evidence="3">DSM 16413 / CCM 7287 / MTCC 6362 / UT26 / NBRC 101211 / UT26S</strain>
        <plasmid evidence="2 3">pCHQ1</plasmid>
    </source>
</reference>
<proteinExistence type="predicted"/>
<protein>
    <recommendedName>
        <fullName evidence="1">DUF6429 domain-containing protein</fullName>
    </recommendedName>
</protein>